<organism evidence="7 8">
    <name type="scientific">Porites lobata</name>
    <dbReference type="NCBI Taxonomy" id="104759"/>
    <lineage>
        <taxon>Eukaryota</taxon>
        <taxon>Metazoa</taxon>
        <taxon>Cnidaria</taxon>
        <taxon>Anthozoa</taxon>
        <taxon>Hexacorallia</taxon>
        <taxon>Scleractinia</taxon>
        <taxon>Fungiina</taxon>
        <taxon>Poritidae</taxon>
        <taxon>Porites</taxon>
    </lineage>
</organism>
<dbReference type="PANTHER" id="PTHR13710">
    <property type="entry name" value="DNA HELICASE RECQ FAMILY MEMBER"/>
    <property type="match status" value="1"/>
</dbReference>
<feature type="transmembrane region" description="Helical" evidence="6">
    <location>
        <begin position="181"/>
        <end position="205"/>
    </location>
</feature>
<reference evidence="7 8" key="1">
    <citation type="submission" date="2022-05" db="EMBL/GenBank/DDBJ databases">
        <authorList>
            <consortium name="Genoscope - CEA"/>
            <person name="William W."/>
        </authorList>
    </citation>
    <scope>NUCLEOTIDE SEQUENCE [LARGE SCALE GENOMIC DNA]</scope>
</reference>
<evidence type="ECO:0000313" key="7">
    <source>
        <dbReference type="EMBL" id="CAH3137907.1"/>
    </source>
</evidence>
<keyword evidence="2" id="KW-0238">DNA-binding</keyword>
<comment type="catalytic activity">
    <reaction evidence="4">
        <text>Couples ATP hydrolysis with the unwinding of duplex DNA by translocating in the 3'-5' direction.</text>
        <dbReference type="EC" id="5.6.2.4"/>
    </reaction>
</comment>
<evidence type="ECO:0000256" key="5">
    <source>
        <dbReference type="ARBA" id="ARBA00034808"/>
    </source>
</evidence>
<dbReference type="EC" id="5.6.2.4" evidence="5"/>
<keyword evidence="6" id="KW-0472">Membrane</keyword>
<sequence>MRDHISKLNERRMTSFMVQGQQVVVVGGERESLCVLTNPLCRILFMHLKVCGENKRFFKLLKSAVYLRRLKRVVVDETHLIKEWKQFRPAYGKLDILRENSLLTSIFPDIPHIALTKRHTKIAATDLRKLRESFSLRLNSKKTEALWISSCAGKIGEDKLNEVLLLYAEELKEKKIEMPLAIVYGTLATCADAFLFFSQVLTLYLKTAYLVSFMPNSQNMRKSAFSMK</sequence>
<evidence type="ECO:0000256" key="4">
    <source>
        <dbReference type="ARBA" id="ARBA00034617"/>
    </source>
</evidence>
<dbReference type="InterPro" id="IPR027417">
    <property type="entry name" value="P-loop_NTPase"/>
</dbReference>
<keyword evidence="8" id="KW-1185">Reference proteome</keyword>
<evidence type="ECO:0000313" key="8">
    <source>
        <dbReference type="Proteomes" id="UP001159405"/>
    </source>
</evidence>
<gene>
    <name evidence="7" type="ORF">PLOB_00039837</name>
</gene>
<proteinExistence type="inferred from homology"/>
<keyword evidence="3" id="KW-0413">Isomerase</keyword>
<comment type="caution">
    <text evidence="7">The sequence shown here is derived from an EMBL/GenBank/DDBJ whole genome shotgun (WGS) entry which is preliminary data.</text>
</comment>
<evidence type="ECO:0000256" key="3">
    <source>
        <dbReference type="ARBA" id="ARBA00023235"/>
    </source>
</evidence>
<evidence type="ECO:0000256" key="1">
    <source>
        <dbReference type="ARBA" id="ARBA00005446"/>
    </source>
</evidence>
<keyword evidence="6" id="KW-0812">Transmembrane</keyword>
<dbReference type="Gene3D" id="3.40.50.300">
    <property type="entry name" value="P-loop containing nucleotide triphosphate hydrolases"/>
    <property type="match status" value="1"/>
</dbReference>
<comment type="similarity">
    <text evidence="1">Belongs to the helicase family. RecQ subfamily.</text>
</comment>
<name>A0ABN8PD27_9CNID</name>
<evidence type="ECO:0000256" key="6">
    <source>
        <dbReference type="SAM" id="Phobius"/>
    </source>
</evidence>
<dbReference type="Proteomes" id="UP001159405">
    <property type="component" value="Unassembled WGS sequence"/>
</dbReference>
<dbReference type="EMBL" id="CALNXK010000060">
    <property type="protein sequence ID" value="CAH3137907.1"/>
    <property type="molecule type" value="Genomic_DNA"/>
</dbReference>
<protein>
    <recommendedName>
        <fullName evidence="5">DNA 3'-5' helicase</fullName>
        <ecNumber evidence="5">5.6.2.4</ecNumber>
    </recommendedName>
</protein>
<keyword evidence="6" id="KW-1133">Transmembrane helix</keyword>
<evidence type="ECO:0000256" key="2">
    <source>
        <dbReference type="ARBA" id="ARBA00023125"/>
    </source>
</evidence>
<accession>A0ABN8PD27</accession>
<dbReference type="PANTHER" id="PTHR13710:SF105">
    <property type="entry name" value="ATP-DEPENDENT DNA HELICASE Q1"/>
    <property type="match status" value="1"/>
</dbReference>